<dbReference type="EMBL" id="JARQGV010000004">
    <property type="protein sequence ID" value="MDT2250403.1"/>
    <property type="molecule type" value="Genomic_DNA"/>
</dbReference>
<proteinExistence type="predicted"/>
<name>A0AAP5JRN3_9BACL</name>
<reference evidence="1" key="1">
    <citation type="journal article" date="2023" name="J. Vet. Diagn. Invest.">
        <title>Oxytetracycline-resistant Paenibacillus larvae identified in commercial beekeeping operations in Saskatchewan using pooled honey sampling.</title>
        <authorList>
            <person name="Obshta O."/>
            <person name="Zabrodski M.W."/>
            <person name="Soomro T."/>
            <person name="Wilson G."/>
            <person name="Masood F."/>
            <person name="Thebeau J."/>
            <person name="Silva M.C.B."/>
            <person name="Biganski S."/>
            <person name="Kozii I.V."/>
            <person name="Koziy R.V."/>
            <person name="Raza M.F."/>
            <person name="Jose M.S."/>
            <person name="Simko E."/>
            <person name="Wood S.C."/>
        </authorList>
    </citation>
    <scope>NUCLEOTIDE SEQUENCE</scope>
    <source>
        <strain evidence="1">PL001</strain>
    </source>
</reference>
<dbReference type="RefSeq" id="WP_268589486.1">
    <property type="nucleotide sequence ID" value="NZ_JAMDNE010000079.1"/>
</dbReference>
<comment type="caution">
    <text evidence="1">The sequence shown here is derived from an EMBL/GenBank/DDBJ whole genome shotgun (WGS) entry which is preliminary data.</text>
</comment>
<organism evidence="1 2">
    <name type="scientific">Paenibacillus larvae</name>
    <dbReference type="NCBI Taxonomy" id="1464"/>
    <lineage>
        <taxon>Bacteria</taxon>
        <taxon>Bacillati</taxon>
        <taxon>Bacillota</taxon>
        <taxon>Bacilli</taxon>
        <taxon>Bacillales</taxon>
        <taxon>Paenibacillaceae</taxon>
        <taxon>Paenibacillus</taxon>
    </lineage>
</organism>
<evidence type="ECO:0000313" key="2">
    <source>
        <dbReference type="Proteomes" id="UP001259239"/>
    </source>
</evidence>
<dbReference type="AlphaFoldDB" id="A0AAP5JRN3"/>
<evidence type="ECO:0000313" key="1">
    <source>
        <dbReference type="EMBL" id="MDT2250403.1"/>
    </source>
</evidence>
<accession>A0AAP5JRN3</accession>
<protein>
    <submittedName>
        <fullName evidence="1">Uncharacterized protein</fullName>
    </submittedName>
</protein>
<dbReference type="Proteomes" id="UP001259239">
    <property type="component" value="Unassembled WGS sequence"/>
</dbReference>
<reference evidence="1" key="2">
    <citation type="submission" date="2023-03" db="EMBL/GenBank/DDBJ databases">
        <authorList>
            <person name="Obshta O."/>
            <person name="Zabrodski M.W."/>
            <person name="Soomro T."/>
            <person name="Wilson G."/>
            <person name="Masood F."/>
            <person name="Thebeau J."/>
            <person name="Bezerra Da Silva M.C."/>
            <person name="Raza F."/>
            <person name="Biganski S."/>
            <person name="Jose M."/>
            <person name="Camilli M."/>
            <person name="Kozii I.V."/>
            <person name="Kozii R.V."/>
            <person name="Simko E."/>
            <person name="Wood S.C."/>
        </authorList>
    </citation>
    <scope>NUCLEOTIDE SEQUENCE</scope>
    <source>
        <strain evidence="1">PL001</strain>
    </source>
</reference>
<sequence>MQDKPEASFVPVMVGTYAFINPSGLEWYPHWIMHRGQKLIKVNKKWFINIALWQLLALITNPFTHFSFMIVEIDQFIKNLGLYEKKNETTRLLTRIK</sequence>
<gene>
    <name evidence="1" type="ORF">P7H09_03180</name>
</gene>